<sequence>MRLFVEDLRRVVVRSVETSKAAVVTAGEGELTDPTCPSQLEA</sequence>
<evidence type="ECO:0000313" key="1">
    <source>
        <dbReference type="EMBL" id="SCW67683.1"/>
    </source>
</evidence>
<name>A0A1G4SES9_9BACL</name>
<proteinExistence type="predicted"/>
<organism evidence="1 2">
    <name type="scientific">Paenibacillus tianmuensis</name>
    <dbReference type="NCBI Taxonomy" id="624147"/>
    <lineage>
        <taxon>Bacteria</taxon>
        <taxon>Bacillati</taxon>
        <taxon>Bacillota</taxon>
        <taxon>Bacilli</taxon>
        <taxon>Bacillales</taxon>
        <taxon>Paenibacillaceae</taxon>
        <taxon>Paenibacillus</taxon>
    </lineage>
</organism>
<reference evidence="2" key="1">
    <citation type="submission" date="2016-10" db="EMBL/GenBank/DDBJ databases">
        <authorList>
            <person name="Varghese N."/>
            <person name="Submissions S."/>
        </authorList>
    </citation>
    <scope>NUCLEOTIDE SEQUENCE [LARGE SCALE GENOMIC DNA]</scope>
    <source>
        <strain evidence="2">CGMCC 1.8946</strain>
    </source>
</reference>
<dbReference type="RefSeq" id="WP_281180380.1">
    <property type="nucleotide sequence ID" value="NZ_FMTT01000027.1"/>
</dbReference>
<keyword evidence="2" id="KW-1185">Reference proteome</keyword>
<evidence type="ECO:0000313" key="2">
    <source>
        <dbReference type="Proteomes" id="UP000198601"/>
    </source>
</evidence>
<dbReference type="AlphaFoldDB" id="A0A1G4SES9"/>
<dbReference type="EMBL" id="FMTT01000027">
    <property type="protein sequence ID" value="SCW67683.1"/>
    <property type="molecule type" value="Genomic_DNA"/>
</dbReference>
<protein>
    <submittedName>
        <fullName evidence="1">Uncharacterized protein</fullName>
    </submittedName>
</protein>
<dbReference type="Proteomes" id="UP000198601">
    <property type="component" value="Unassembled WGS sequence"/>
</dbReference>
<gene>
    <name evidence="1" type="ORF">SAMN04487970_102750</name>
</gene>
<accession>A0A1G4SES9</accession>